<feature type="signal peptide" evidence="1">
    <location>
        <begin position="1"/>
        <end position="19"/>
    </location>
</feature>
<name>A0A2K1E0X7_9FLAO</name>
<organism evidence="2 3">
    <name type="scientific">Hanstruepera neustonica</name>
    <dbReference type="NCBI Taxonomy" id="1445657"/>
    <lineage>
        <taxon>Bacteria</taxon>
        <taxon>Pseudomonadati</taxon>
        <taxon>Bacteroidota</taxon>
        <taxon>Flavobacteriia</taxon>
        <taxon>Flavobacteriales</taxon>
        <taxon>Flavobacteriaceae</taxon>
        <taxon>Hanstruepera</taxon>
    </lineage>
</organism>
<dbReference type="AlphaFoldDB" id="A0A2K1E0X7"/>
<keyword evidence="1" id="KW-0732">Signal</keyword>
<protein>
    <submittedName>
        <fullName evidence="2">GLPGLI family protein</fullName>
    </submittedName>
</protein>
<proteinExistence type="predicted"/>
<reference evidence="2 3" key="1">
    <citation type="submission" date="2018-01" db="EMBL/GenBank/DDBJ databases">
        <title>The draft genome of Hanstruepera neustonica JCM19743.</title>
        <authorList>
            <person name="He R.-H."/>
            <person name="Du Z.-J."/>
        </authorList>
    </citation>
    <scope>NUCLEOTIDE SEQUENCE [LARGE SCALE GENOMIC DNA]</scope>
    <source>
        <strain evidence="2 3">JCM19743</strain>
    </source>
</reference>
<comment type="caution">
    <text evidence="2">The sequence shown here is derived from an EMBL/GenBank/DDBJ whole genome shotgun (WGS) entry which is preliminary data.</text>
</comment>
<dbReference type="EMBL" id="POWF01000002">
    <property type="protein sequence ID" value="PNQ73929.1"/>
    <property type="molecule type" value="Genomic_DNA"/>
</dbReference>
<dbReference type="Proteomes" id="UP000236641">
    <property type="component" value="Unassembled WGS sequence"/>
</dbReference>
<dbReference type="NCBIfam" id="TIGR01200">
    <property type="entry name" value="GLPGLI"/>
    <property type="match status" value="1"/>
</dbReference>
<keyword evidence="3" id="KW-1185">Reference proteome</keyword>
<dbReference type="InterPro" id="IPR005901">
    <property type="entry name" value="GLPGLI"/>
</dbReference>
<dbReference type="Pfam" id="PF09697">
    <property type="entry name" value="Porph_ging"/>
    <property type="match status" value="1"/>
</dbReference>
<dbReference type="RefSeq" id="WP_103051625.1">
    <property type="nucleotide sequence ID" value="NZ_POWF01000002.1"/>
</dbReference>
<evidence type="ECO:0000313" key="2">
    <source>
        <dbReference type="EMBL" id="PNQ73929.1"/>
    </source>
</evidence>
<evidence type="ECO:0000313" key="3">
    <source>
        <dbReference type="Proteomes" id="UP000236641"/>
    </source>
</evidence>
<dbReference type="OrthoDB" id="1068986at2"/>
<gene>
    <name evidence="2" type="ORF">C1T31_06285</name>
</gene>
<sequence>MKRTVMLFALFLTTSLVMAQDFQGKAIYKTSRKVDIQLDSTQVNSEQHQMMMDMLKKQFQKTYILSFNKEASIYKEDKELEAPQPAGVQVMVINTGGADILYKNIKENRYTNQSESFSKLFLIQDALEEHDWELTNEKKYIGDYECFKATKIREMEVVRGGISINGDKDLDAETEAEPEMKEVTVTAWYTPQIPVNNGPGNYQGLPGLILEVNDGTTTMVCSKLVLNPEKDLNIEEPTKGKKVNQEEYDAIIEKKLNEMQERMKSNWNENGRGENVEIRIGG</sequence>
<evidence type="ECO:0000256" key="1">
    <source>
        <dbReference type="SAM" id="SignalP"/>
    </source>
</evidence>
<feature type="chain" id="PRO_5014373164" evidence="1">
    <location>
        <begin position="20"/>
        <end position="282"/>
    </location>
</feature>
<accession>A0A2K1E0X7</accession>